<dbReference type="RefSeq" id="WP_144846266.1">
    <property type="nucleotide sequence ID" value="NZ_VNJI01000010.1"/>
</dbReference>
<proteinExistence type="predicted"/>
<dbReference type="NCBIfam" id="TIGR01549">
    <property type="entry name" value="HAD-SF-IA-v1"/>
    <property type="match status" value="1"/>
</dbReference>
<name>A0A559KDG4_9BACL</name>
<evidence type="ECO:0000256" key="4">
    <source>
        <dbReference type="ARBA" id="ARBA00022842"/>
    </source>
</evidence>
<reference evidence="5 6" key="1">
    <citation type="submission" date="2019-07" db="EMBL/GenBank/DDBJ databases">
        <authorList>
            <person name="Kim J."/>
        </authorList>
    </citation>
    <scope>NUCLEOTIDE SEQUENCE [LARGE SCALE GENOMIC DNA]</scope>
    <source>
        <strain evidence="5 6">JC52</strain>
    </source>
</reference>
<dbReference type="Gene3D" id="1.20.120.710">
    <property type="entry name" value="Haloacid dehalogenase hydrolase-like domain"/>
    <property type="match status" value="1"/>
</dbReference>
<organism evidence="5 6">
    <name type="scientific">Paenibacillus cremeus</name>
    <dbReference type="NCBI Taxonomy" id="2163881"/>
    <lineage>
        <taxon>Bacteria</taxon>
        <taxon>Bacillati</taxon>
        <taxon>Bacillota</taxon>
        <taxon>Bacilli</taxon>
        <taxon>Bacillales</taxon>
        <taxon>Paenibacillaceae</taxon>
        <taxon>Paenibacillus</taxon>
    </lineage>
</organism>
<dbReference type="InterPro" id="IPR006439">
    <property type="entry name" value="HAD-SF_hydro_IA"/>
</dbReference>
<evidence type="ECO:0000313" key="5">
    <source>
        <dbReference type="EMBL" id="TVY10149.1"/>
    </source>
</evidence>
<dbReference type="SFLD" id="SFLDS00003">
    <property type="entry name" value="Haloacid_Dehalogenase"/>
    <property type="match status" value="1"/>
</dbReference>
<dbReference type="Proteomes" id="UP000317036">
    <property type="component" value="Unassembled WGS sequence"/>
</dbReference>
<dbReference type="InterPro" id="IPR041492">
    <property type="entry name" value="HAD_2"/>
</dbReference>
<accession>A0A559KDG4</accession>
<keyword evidence="6" id="KW-1185">Reference proteome</keyword>
<comment type="caution">
    <text evidence="5">The sequence shown here is derived from an EMBL/GenBank/DDBJ whole genome shotgun (WGS) entry which is preliminary data.</text>
</comment>
<dbReference type="InterPro" id="IPR051400">
    <property type="entry name" value="HAD-like_hydrolase"/>
</dbReference>
<comment type="cofactor">
    <cofactor evidence="1">
        <name>Mg(2+)</name>
        <dbReference type="ChEBI" id="CHEBI:18420"/>
    </cofactor>
</comment>
<dbReference type="GO" id="GO:0046872">
    <property type="term" value="F:metal ion binding"/>
    <property type="evidence" value="ECO:0007669"/>
    <property type="project" value="UniProtKB-KW"/>
</dbReference>
<dbReference type="InterPro" id="IPR036412">
    <property type="entry name" value="HAD-like_sf"/>
</dbReference>
<gene>
    <name evidence="5" type="ORF">FPZ49_10580</name>
</gene>
<dbReference type="InterPro" id="IPR023214">
    <property type="entry name" value="HAD_sf"/>
</dbReference>
<dbReference type="PANTHER" id="PTHR46470:SF2">
    <property type="entry name" value="GLYCERALDEHYDE 3-PHOSPHATE PHOSPHATASE"/>
    <property type="match status" value="1"/>
</dbReference>
<dbReference type="GO" id="GO:0016791">
    <property type="term" value="F:phosphatase activity"/>
    <property type="evidence" value="ECO:0007669"/>
    <property type="project" value="TreeGrafter"/>
</dbReference>
<dbReference type="GO" id="GO:0044281">
    <property type="term" value="P:small molecule metabolic process"/>
    <property type="evidence" value="ECO:0007669"/>
    <property type="project" value="UniProtKB-ARBA"/>
</dbReference>
<keyword evidence="2" id="KW-0479">Metal-binding</keyword>
<sequence>MMEELTEQNSIPKCSSISLTSPVRAILFDLDETLMNRRKALSAFTEQLIQDYGHDFEVQDPDRIQQLVKQADGGGYIPKTEMYERLVPLLGWREAPATDTFMGYWYRLYPTCAKPEEGLLPTLHYFKQQGLCLGLITNGQTAVQQPKIDLLGIRDLFGSIIVSEAAGCKKPDPAIFQLALRELDVTSAEAWYVGDHPRNDVLGAASAGLCTIWKQGIHDWEHTLPVQPQAVITGLEELIPLYNKHRLT</sequence>
<dbReference type="SUPFAM" id="SSF56784">
    <property type="entry name" value="HAD-like"/>
    <property type="match status" value="1"/>
</dbReference>
<evidence type="ECO:0000256" key="2">
    <source>
        <dbReference type="ARBA" id="ARBA00022723"/>
    </source>
</evidence>
<dbReference type="Gene3D" id="3.40.50.1000">
    <property type="entry name" value="HAD superfamily/HAD-like"/>
    <property type="match status" value="1"/>
</dbReference>
<evidence type="ECO:0000256" key="3">
    <source>
        <dbReference type="ARBA" id="ARBA00022801"/>
    </source>
</evidence>
<dbReference type="SFLD" id="SFLDG01129">
    <property type="entry name" value="C1.5:_HAD__Beta-PGM__Phosphata"/>
    <property type="match status" value="1"/>
</dbReference>
<evidence type="ECO:0000313" key="6">
    <source>
        <dbReference type="Proteomes" id="UP000317036"/>
    </source>
</evidence>
<dbReference type="EMBL" id="VNJI01000010">
    <property type="protein sequence ID" value="TVY10149.1"/>
    <property type="molecule type" value="Genomic_DNA"/>
</dbReference>
<protein>
    <submittedName>
        <fullName evidence="5">HAD family hydrolase</fullName>
    </submittedName>
</protein>
<dbReference type="PRINTS" id="PR00413">
    <property type="entry name" value="HADHALOGNASE"/>
</dbReference>
<evidence type="ECO:0000256" key="1">
    <source>
        <dbReference type="ARBA" id="ARBA00001946"/>
    </source>
</evidence>
<dbReference type="PANTHER" id="PTHR46470">
    <property type="entry name" value="N-ACYLNEURAMINATE-9-PHOSPHATASE"/>
    <property type="match status" value="1"/>
</dbReference>
<dbReference type="OrthoDB" id="9809962at2"/>
<keyword evidence="4" id="KW-0460">Magnesium</keyword>
<dbReference type="Pfam" id="PF13419">
    <property type="entry name" value="HAD_2"/>
    <property type="match status" value="1"/>
</dbReference>
<dbReference type="NCBIfam" id="TIGR01509">
    <property type="entry name" value="HAD-SF-IA-v3"/>
    <property type="match status" value="1"/>
</dbReference>
<keyword evidence="3 5" id="KW-0378">Hydrolase</keyword>
<dbReference type="AlphaFoldDB" id="A0A559KDG4"/>